<organism evidence="2">
    <name type="scientific">Caulobacter sp. (strain K31)</name>
    <dbReference type="NCBI Taxonomy" id="366602"/>
    <lineage>
        <taxon>Bacteria</taxon>
        <taxon>Pseudomonadati</taxon>
        <taxon>Pseudomonadota</taxon>
        <taxon>Alphaproteobacteria</taxon>
        <taxon>Caulobacterales</taxon>
        <taxon>Caulobacteraceae</taxon>
        <taxon>Caulobacter</taxon>
    </lineage>
</organism>
<dbReference type="AlphaFoldDB" id="B0T052"/>
<feature type="chain" id="PRO_5002755742" description="YbjN domain-containing protein" evidence="1">
    <location>
        <begin position="23"/>
        <end position="156"/>
    </location>
</feature>
<reference evidence="2" key="1">
    <citation type="submission" date="2008-01" db="EMBL/GenBank/DDBJ databases">
        <title>Complete sequence of chromosome of Caulobacter sp. K31.</title>
        <authorList>
            <consortium name="US DOE Joint Genome Institute"/>
            <person name="Copeland A."/>
            <person name="Lucas S."/>
            <person name="Lapidus A."/>
            <person name="Barry K."/>
            <person name="Glavina del Rio T."/>
            <person name="Dalin E."/>
            <person name="Tice H."/>
            <person name="Pitluck S."/>
            <person name="Bruce D."/>
            <person name="Goodwin L."/>
            <person name="Thompson L.S."/>
            <person name="Brettin T."/>
            <person name="Detter J.C."/>
            <person name="Han C."/>
            <person name="Schmutz J."/>
            <person name="Larimer F."/>
            <person name="Land M."/>
            <person name="Hauser L."/>
            <person name="Kyrpides N."/>
            <person name="Kim E."/>
            <person name="Stephens C."/>
            <person name="Richardson P."/>
        </authorList>
    </citation>
    <scope>NUCLEOTIDE SEQUENCE [LARGE SCALE GENOMIC DNA]</scope>
    <source>
        <strain evidence="2">K31</strain>
    </source>
</reference>
<dbReference type="EMBL" id="CP000927">
    <property type="protein sequence ID" value="ABZ73542.1"/>
    <property type="molecule type" value="Genomic_DNA"/>
</dbReference>
<evidence type="ECO:0000313" key="2">
    <source>
        <dbReference type="EMBL" id="ABZ73542.1"/>
    </source>
</evidence>
<dbReference type="OrthoDB" id="33037at2"/>
<dbReference type="HOGENOM" id="CLU_120483_1_0_5"/>
<name>B0T052_CAUSK</name>
<feature type="signal peptide" evidence="1">
    <location>
        <begin position="1"/>
        <end position="22"/>
    </location>
</feature>
<gene>
    <name evidence="2" type="ordered locus">Caul_4422</name>
</gene>
<proteinExistence type="predicted"/>
<dbReference type="eggNOG" id="ENOG50333ZI">
    <property type="taxonomic scope" value="Bacteria"/>
</dbReference>
<sequence precursor="true">MKTTLMALAAAMALAAGGAAHAQAIHNDGMTGPEVAAWLQKGGYKAELTKDDGGDPLINSAAEGQTFKIYFYDCKDARCKALQFSAGFDLKEPLKYEKINEWNRKNRYLKAYLDDDGDPYVQYDINVNAGRTVSGLDDDFGVWTGMLGDFTKFIDW</sequence>
<evidence type="ECO:0008006" key="3">
    <source>
        <dbReference type="Google" id="ProtNLM"/>
    </source>
</evidence>
<dbReference type="CDD" id="cd17511">
    <property type="entry name" value="YbjN_AmyR-like"/>
    <property type="match status" value="1"/>
</dbReference>
<protein>
    <recommendedName>
        <fullName evidence="3">YbjN domain-containing protein</fullName>
    </recommendedName>
</protein>
<keyword evidence="1" id="KW-0732">Signal</keyword>
<dbReference type="STRING" id="366602.Caul_4422"/>
<dbReference type="InterPro" id="IPR019660">
    <property type="entry name" value="Put_sensory_transdc_reg_YbjN"/>
</dbReference>
<accession>B0T052</accession>
<evidence type="ECO:0000256" key="1">
    <source>
        <dbReference type="SAM" id="SignalP"/>
    </source>
</evidence>
<dbReference type="KEGG" id="cak:Caul_4422"/>
<dbReference type="Pfam" id="PF10722">
    <property type="entry name" value="YbjN"/>
    <property type="match status" value="1"/>
</dbReference>